<dbReference type="PANTHER" id="PTHR40396">
    <property type="entry name" value="ATPASE-LIKE PROTEIN"/>
    <property type="match status" value="1"/>
</dbReference>
<feature type="domain" description="ATPase AAA-type core" evidence="1">
    <location>
        <begin position="26"/>
        <end position="346"/>
    </location>
</feature>
<proteinExistence type="predicted"/>
<dbReference type="KEGG" id="rsi:Runsl_4186"/>
<dbReference type="PANTHER" id="PTHR40396:SF1">
    <property type="entry name" value="ATPASE AAA-TYPE CORE DOMAIN-CONTAINING PROTEIN"/>
    <property type="match status" value="1"/>
</dbReference>
<dbReference type="PIRSF" id="PIRSF029347">
    <property type="entry name" value="RecF"/>
    <property type="match status" value="1"/>
</dbReference>
<dbReference type="Proteomes" id="UP000000493">
    <property type="component" value="Chromosome"/>
</dbReference>
<dbReference type="GO" id="GO:0016887">
    <property type="term" value="F:ATP hydrolysis activity"/>
    <property type="evidence" value="ECO:0007669"/>
    <property type="project" value="InterPro"/>
</dbReference>
<evidence type="ECO:0000313" key="2">
    <source>
        <dbReference type="EMBL" id="AEI50530.1"/>
    </source>
</evidence>
<dbReference type="InterPro" id="IPR014555">
    <property type="entry name" value="RecF-like"/>
</dbReference>
<reference evidence="3" key="1">
    <citation type="submission" date="2011-06" db="EMBL/GenBank/DDBJ databases">
        <title>The complete genome of chromosome of Runella slithyformis DSM 19594.</title>
        <authorList>
            <consortium name="US DOE Joint Genome Institute (JGI-PGF)"/>
            <person name="Lucas S."/>
            <person name="Han J."/>
            <person name="Lapidus A."/>
            <person name="Bruce D."/>
            <person name="Goodwin L."/>
            <person name="Pitluck S."/>
            <person name="Peters L."/>
            <person name="Kyrpides N."/>
            <person name="Mavromatis K."/>
            <person name="Ivanova N."/>
            <person name="Ovchinnikova G."/>
            <person name="Zhang X."/>
            <person name="Misra M."/>
            <person name="Detter J.C."/>
            <person name="Tapia R."/>
            <person name="Han C."/>
            <person name="Land M."/>
            <person name="Hauser L."/>
            <person name="Markowitz V."/>
            <person name="Cheng J.-F."/>
            <person name="Hugenholtz P."/>
            <person name="Woyke T."/>
            <person name="Wu D."/>
            <person name="Tindall B."/>
            <person name="Faehrich R."/>
            <person name="Brambilla E."/>
            <person name="Klenk H.-P."/>
            <person name="Eisen J.A."/>
        </authorList>
    </citation>
    <scope>NUCLEOTIDE SEQUENCE [LARGE SCALE GENOMIC DNA]</scope>
    <source>
        <strain evidence="3">ATCC 29530 / DSM 19594 / LMG 11500 / NCIMB 11436 / LSU 4</strain>
    </source>
</reference>
<reference evidence="2 3" key="2">
    <citation type="journal article" date="2012" name="Stand. Genomic Sci.">
        <title>Complete genome sequence of the aquatic bacterium Runella slithyformis type strain (LSU 4(T)).</title>
        <authorList>
            <person name="Copeland A."/>
            <person name="Zhang X."/>
            <person name="Misra M."/>
            <person name="Lapidus A."/>
            <person name="Nolan M."/>
            <person name="Lucas S."/>
            <person name="Deshpande S."/>
            <person name="Cheng J.F."/>
            <person name="Tapia R."/>
            <person name="Goodwin L.A."/>
            <person name="Pitluck S."/>
            <person name="Liolios K."/>
            <person name="Pagani I."/>
            <person name="Ivanova N."/>
            <person name="Mikhailova N."/>
            <person name="Pati A."/>
            <person name="Chen A."/>
            <person name="Palaniappan K."/>
            <person name="Land M."/>
            <person name="Hauser L."/>
            <person name="Pan C."/>
            <person name="Jeffries C.D."/>
            <person name="Detter J.C."/>
            <person name="Brambilla E.M."/>
            <person name="Rohde M."/>
            <person name="Djao O.D."/>
            <person name="Goker M."/>
            <person name="Sikorski J."/>
            <person name="Tindall B.J."/>
            <person name="Woyke T."/>
            <person name="Bristow J."/>
            <person name="Eisen J.A."/>
            <person name="Markowitz V."/>
            <person name="Hugenholtz P."/>
            <person name="Kyrpides N.C."/>
            <person name="Klenk H.P."/>
            <person name="Mavromatis K."/>
        </authorList>
    </citation>
    <scope>NUCLEOTIDE SEQUENCE [LARGE SCALE GENOMIC DNA]</scope>
    <source>
        <strain evidence="3">ATCC 29530 / DSM 19594 / LMG 11500 / NCIMB 11436 / LSU 4</strain>
    </source>
</reference>
<dbReference type="GO" id="GO:0005524">
    <property type="term" value="F:ATP binding"/>
    <property type="evidence" value="ECO:0007669"/>
    <property type="project" value="InterPro"/>
</dbReference>
<gene>
    <name evidence="2" type="ordered locus">Runsl_4186</name>
</gene>
<evidence type="ECO:0000259" key="1">
    <source>
        <dbReference type="Pfam" id="PF13304"/>
    </source>
</evidence>
<dbReference type="Pfam" id="PF13304">
    <property type="entry name" value="AAA_21"/>
    <property type="match status" value="1"/>
</dbReference>
<accession>A0A7U3ZNM2</accession>
<dbReference type="InterPro" id="IPR003959">
    <property type="entry name" value="ATPase_AAA_core"/>
</dbReference>
<dbReference type="CDD" id="cd00267">
    <property type="entry name" value="ABC_ATPase"/>
    <property type="match status" value="1"/>
</dbReference>
<dbReference type="EMBL" id="CP002859">
    <property type="protein sequence ID" value="AEI50530.1"/>
    <property type="molecule type" value="Genomic_DNA"/>
</dbReference>
<dbReference type="Gene3D" id="3.40.50.300">
    <property type="entry name" value="P-loop containing nucleotide triphosphate hydrolases"/>
    <property type="match status" value="1"/>
</dbReference>
<protein>
    <submittedName>
        <fullName evidence="2">SMC domain protein</fullName>
    </submittedName>
</protein>
<dbReference type="InterPro" id="IPR027417">
    <property type="entry name" value="P-loop_NTPase"/>
</dbReference>
<dbReference type="AlphaFoldDB" id="A0A7U3ZNM2"/>
<dbReference type="SUPFAM" id="SSF52540">
    <property type="entry name" value="P-loop containing nucleoside triphosphate hydrolases"/>
    <property type="match status" value="1"/>
</dbReference>
<name>A0A7U3ZNM2_RUNSL</name>
<keyword evidence="3" id="KW-1185">Reference proteome</keyword>
<dbReference type="RefSeq" id="WP_013929827.1">
    <property type="nucleotide sequence ID" value="NC_015703.1"/>
</dbReference>
<evidence type="ECO:0000313" key="3">
    <source>
        <dbReference type="Proteomes" id="UP000000493"/>
    </source>
</evidence>
<organism evidence="2 3">
    <name type="scientific">Runella slithyformis (strain ATCC 29530 / DSM 19594 / LMG 11500 / NCIMB 11436 / LSU 4)</name>
    <dbReference type="NCBI Taxonomy" id="761193"/>
    <lineage>
        <taxon>Bacteria</taxon>
        <taxon>Pseudomonadati</taxon>
        <taxon>Bacteroidota</taxon>
        <taxon>Cytophagia</taxon>
        <taxon>Cytophagales</taxon>
        <taxon>Spirosomataceae</taxon>
        <taxon>Runella</taxon>
    </lineage>
</organism>
<sequence>MRIEQIKIENFKVFKNTIIKDIPRMAVFVGANGSGKSTFFDVFGFLSDALQNNVTIALNKRGGFQEVITRGCDFQKDFIKIEIKFRNQQTETEHSSLITYSIEIGFKNGKVYINRETLKYRRGQKTGKPWHFLDFKEGIGYAIVNENEYGKSGAEEKRIEQKVTSSDILAIKGLGQFEQFKAISAFRSLLEKWYVSNFTIEYGRRISDTGISNHLSVTGDNLAQVTKYMYDYHRDVFNSILKKLPNRIPGITQVEAKETEDGRIILRFQDENFVDPFVARYVSDGTIKMFAYMILLHDPEPHPLLCIEEPENFLHPDLLLQLCEEIREYSERGGQVLVSTHSPDFVNGLYINELFFLVKEKGFTVINAAKNDDSVLVLAKENQLGWLWRNHYIKGANL</sequence>